<evidence type="ECO:0000313" key="2">
    <source>
        <dbReference type="Proteomes" id="UP000178603"/>
    </source>
</evidence>
<evidence type="ECO:0008006" key="3">
    <source>
        <dbReference type="Google" id="ProtNLM"/>
    </source>
</evidence>
<name>A0A1F8AT54_9BACT</name>
<dbReference type="InterPro" id="IPR007460">
    <property type="entry name" value="BrnT_toxin"/>
</dbReference>
<dbReference type="Proteomes" id="UP000178603">
    <property type="component" value="Unassembled WGS sequence"/>
</dbReference>
<dbReference type="EMBL" id="MGGW01000008">
    <property type="protein sequence ID" value="OGM54934.1"/>
    <property type="molecule type" value="Genomic_DNA"/>
</dbReference>
<reference evidence="1 2" key="1">
    <citation type="journal article" date="2016" name="Nat. Commun.">
        <title>Thousands of microbial genomes shed light on interconnected biogeochemical processes in an aquifer system.</title>
        <authorList>
            <person name="Anantharaman K."/>
            <person name="Brown C.T."/>
            <person name="Hug L.A."/>
            <person name="Sharon I."/>
            <person name="Castelle C.J."/>
            <person name="Probst A.J."/>
            <person name="Thomas B.C."/>
            <person name="Singh A."/>
            <person name="Wilkins M.J."/>
            <person name="Karaoz U."/>
            <person name="Brodie E.L."/>
            <person name="Williams K.H."/>
            <person name="Hubbard S.S."/>
            <person name="Banfield J.F."/>
        </authorList>
    </citation>
    <scope>NUCLEOTIDE SEQUENCE [LARGE SCALE GENOMIC DNA]</scope>
</reference>
<gene>
    <name evidence="1" type="ORF">A3E44_03900</name>
</gene>
<organism evidence="1 2">
    <name type="scientific">Candidatus Woesebacteria bacterium RIFCSPHIGHO2_12_FULL_41_24</name>
    <dbReference type="NCBI Taxonomy" id="1802510"/>
    <lineage>
        <taxon>Bacteria</taxon>
        <taxon>Candidatus Woeseibacteriota</taxon>
    </lineage>
</organism>
<comment type="caution">
    <text evidence="1">The sequence shown here is derived from an EMBL/GenBank/DDBJ whole genome shotgun (WGS) entry which is preliminary data.</text>
</comment>
<dbReference type="AlphaFoldDB" id="A0A1F8AT54"/>
<proteinExistence type="predicted"/>
<protein>
    <recommendedName>
        <fullName evidence="3">Toxin</fullName>
    </recommendedName>
</protein>
<dbReference type="Pfam" id="PF04365">
    <property type="entry name" value="BrnT_toxin"/>
    <property type="match status" value="1"/>
</dbReference>
<accession>A0A1F8AT54</accession>
<dbReference type="Gene3D" id="3.10.450.530">
    <property type="entry name" value="Ribonuclease toxin, BrnT, of type II toxin-antitoxin system"/>
    <property type="match status" value="1"/>
</dbReference>
<sequence>MVDEIIPEPVRFEWDEGNIDKSFKKHGVTVEEAEDVFYSKPSVLLEDKEHSGLEKRCLVLGKSENGKFLSITFTLRKGKVRIISSRPMSRKERRLYTEKS</sequence>
<dbReference type="InterPro" id="IPR038573">
    <property type="entry name" value="BrnT_sf"/>
</dbReference>
<evidence type="ECO:0000313" key="1">
    <source>
        <dbReference type="EMBL" id="OGM54934.1"/>
    </source>
</evidence>